<protein>
    <submittedName>
        <fullName evidence="2">Uncharacterized protein</fullName>
    </submittedName>
</protein>
<name>A0A804RDL4_MAIZE</name>
<feature type="region of interest" description="Disordered" evidence="1">
    <location>
        <begin position="27"/>
        <end position="62"/>
    </location>
</feature>
<accession>A0A804RDL4</accession>
<dbReference type="Proteomes" id="UP000007305">
    <property type="component" value="Chromosome 10"/>
</dbReference>
<proteinExistence type="predicted"/>
<reference evidence="3" key="1">
    <citation type="journal article" date="2009" name="Science">
        <title>The B73 maize genome: complexity, diversity, and dynamics.</title>
        <authorList>
            <person name="Schnable P.S."/>
            <person name="Ware D."/>
            <person name="Fulton R.S."/>
            <person name="Stein J.C."/>
            <person name="Wei F."/>
            <person name="Pasternak S."/>
            <person name="Liang C."/>
            <person name="Zhang J."/>
            <person name="Fulton L."/>
            <person name="Graves T.A."/>
            <person name="Minx P."/>
            <person name="Reily A.D."/>
            <person name="Courtney L."/>
            <person name="Kruchowski S.S."/>
            <person name="Tomlinson C."/>
            <person name="Strong C."/>
            <person name="Delehaunty K."/>
            <person name="Fronick C."/>
            <person name="Courtney B."/>
            <person name="Rock S.M."/>
            <person name="Belter E."/>
            <person name="Du F."/>
            <person name="Kim K."/>
            <person name="Abbott R.M."/>
            <person name="Cotton M."/>
            <person name="Levy A."/>
            <person name="Marchetto P."/>
            <person name="Ochoa K."/>
            <person name="Jackson S.M."/>
            <person name="Gillam B."/>
            <person name="Chen W."/>
            <person name="Yan L."/>
            <person name="Higginbotham J."/>
            <person name="Cardenas M."/>
            <person name="Waligorski J."/>
            <person name="Applebaum E."/>
            <person name="Phelps L."/>
            <person name="Falcone J."/>
            <person name="Kanchi K."/>
            <person name="Thane T."/>
            <person name="Scimone A."/>
            <person name="Thane N."/>
            <person name="Henke J."/>
            <person name="Wang T."/>
            <person name="Ruppert J."/>
            <person name="Shah N."/>
            <person name="Rotter K."/>
            <person name="Hodges J."/>
            <person name="Ingenthron E."/>
            <person name="Cordes M."/>
            <person name="Kohlberg S."/>
            <person name="Sgro J."/>
            <person name="Delgado B."/>
            <person name="Mead K."/>
            <person name="Chinwalla A."/>
            <person name="Leonard S."/>
            <person name="Crouse K."/>
            <person name="Collura K."/>
            <person name="Kudrna D."/>
            <person name="Currie J."/>
            <person name="He R."/>
            <person name="Angelova A."/>
            <person name="Rajasekar S."/>
            <person name="Mueller T."/>
            <person name="Lomeli R."/>
            <person name="Scara G."/>
            <person name="Ko A."/>
            <person name="Delaney K."/>
            <person name="Wissotski M."/>
            <person name="Lopez G."/>
            <person name="Campos D."/>
            <person name="Braidotti M."/>
            <person name="Ashley E."/>
            <person name="Golser W."/>
            <person name="Kim H."/>
            <person name="Lee S."/>
            <person name="Lin J."/>
            <person name="Dujmic Z."/>
            <person name="Kim W."/>
            <person name="Talag J."/>
            <person name="Zuccolo A."/>
            <person name="Fan C."/>
            <person name="Sebastian A."/>
            <person name="Kramer M."/>
            <person name="Spiegel L."/>
            <person name="Nascimento L."/>
            <person name="Zutavern T."/>
            <person name="Miller B."/>
            <person name="Ambroise C."/>
            <person name="Muller S."/>
            <person name="Spooner W."/>
            <person name="Narechania A."/>
            <person name="Ren L."/>
            <person name="Wei S."/>
            <person name="Kumari S."/>
            <person name="Faga B."/>
            <person name="Levy M.J."/>
            <person name="McMahan L."/>
            <person name="Van Buren P."/>
            <person name="Vaughn M.W."/>
            <person name="Ying K."/>
            <person name="Yeh C.-T."/>
            <person name="Emrich S.J."/>
            <person name="Jia Y."/>
            <person name="Kalyanaraman A."/>
            <person name="Hsia A.-P."/>
            <person name="Barbazuk W.B."/>
            <person name="Baucom R.S."/>
            <person name="Brutnell T.P."/>
            <person name="Carpita N.C."/>
            <person name="Chaparro C."/>
            <person name="Chia J.-M."/>
            <person name="Deragon J.-M."/>
            <person name="Estill J.C."/>
            <person name="Fu Y."/>
            <person name="Jeddeloh J.A."/>
            <person name="Han Y."/>
            <person name="Lee H."/>
            <person name="Li P."/>
            <person name="Lisch D.R."/>
            <person name="Liu S."/>
            <person name="Liu Z."/>
            <person name="Nagel D.H."/>
            <person name="McCann M.C."/>
            <person name="SanMiguel P."/>
            <person name="Myers A.M."/>
            <person name="Nettleton D."/>
            <person name="Nguyen J."/>
            <person name="Penning B.W."/>
            <person name="Ponnala L."/>
            <person name="Schneider K.L."/>
            <person name="Schwartz D.C."/>
            <person name="Sharma A."/>
            <person name="Soderlund C."/>
            <person name="Springer N.M."/>
            <person name="Sun Q."/>
            <person name="Wang H."/>
            <person name="Waterman M."/>
            <person name="Westerman R."/>
            <person name="Wolfgruber T.K."/>
            <person name="Yang L."/>
            <person name="Yu Y."/>
            <person name="Zhang L."/>
            <person name="Zhou S."/>
            <person name="Zhu Q."/>
            <person name="Bennetzen J.L."/>
            <person name="Dawe R.K."/>
            <person name="Jiang J."/>
            <person name="Jiang N."/>
            <person name="Presting G.G."/>
            <person name="Wessler S.R."/>
            <person name="Aluru S."/>
            <person name="Martienssen R.A."/>
            <person name="Clifton S.W."/>
            <person name="McCombie W.R."/>
            <person name="Wing R.A."/>
            <person name="Wilson R.K."/>
        </authorList>
    </citation>
    <scope>NUCLEOTIDE SEQUENCE [LARGE SCALE GENOMIC DNA]</scope>
    <source>
        <strain evidence="3">cv. B73</strain>
    </source>
</reference>
<reference evidence="2" key="2">
    <citation type="submission" date="2019-07" db="EMBL/GenBank/DDBJ databases">
        <authorList>
            <person name="Seetharam A."/>
            <person name="Woodhouse M."/>
            <person name="Cannon E."/>
        </authorList>
    </citation>
    <scope>NUCLEOTIDE SEQUENCE [LARGE SCALE GENOMIC DNA]</scope>
    <source>
        <strain evidence="2">cv. B73</strain>
    </source>
</reference>
<dbReference type="InParanoid" id="A0A804RDL4"/>
<dbReference type="Gramene" id="Zm00001eb408090_T001">
    <property type="protein sequence ID" value="Zm00001eb408090_P001"/>
    <property type="gene ID" value="Zm00001eb408090"/>
</dbReference>
<feature type="region of interest" description="Disordered" evidence="1">
    <location>
        <begin position="186"/>
        <end position="229"/>
    </location>
</feature>
<keyword evidence="3" id="KW-1185">Reference proteome</keyword>
<dbReference type="EnsemblPlants" id="Zm00001eb408090_T001">
    <property type="protein sequence ID" value="Zm00001eb408090_P001"/>
    <property type="gene ID" value="Zm00001eb408090"/>
</dbReference>
<reference evidence="2" key="3">
    <citation type="submission" date="2021-05" db="UniProtKB">
        <authorList>
            <consortium name="EnsemblPlants"/>
        </authorList>
    </citation>
    <scope>IDENTIFICATION</scope>
    <source>
        <strain evidence="2">cv. B73</strain>
    </source>
</reference>
<feature type="compositionally biased region" description="Gly residues" evidence="1">
    <location>
        <begin position="32"/>
        <end position="41"/>
    </location>
</feature>
<evidence type="ECO:0000313" key="2">
    <source>
        <dbReference type="EnsemblPlants" id="Zm00001eb408090_P001"/>
    </source>
</evidence>
<feature type="region of interest" description="Disordered" evidence="1">
    <location>
        <begin position="88"/>
        <end position="110"/>
    </location>
</feature>
<sequence>MVPSHHGGHVVRGGRLVVVVRVERERRERRGAGGGGGGAGADGDVKRGVVGRDGAGAGSRQDGRLRLLQQPLDGLAVGLVAELAGQLEHPRRAQRRHPNPPPPPVHLGVPVLGRPLGYYGPRRRGGRRHERLLVGGRRLRLLGHGRDSERASERRRLLLGLWHSGVGRRGPGVVERVVLATATAARAASGGAAAGGGPSGAVAARRRPTPSSPAAMVHAPEMLPLPGAG</sequence>
<dbReference type="AlphaFoldDB" id="A0A804RDL4"/>
<evidence type="ECO:0000256" key="1">
    <source>
        <dbReference type="SAM" id="MobiDB-lite"/>
    </source>
</evidence>
<organism evidence="2 3">
    <name type="scientific">Zea mays</name>
    <name type="common">Maize</name>
    <dbReference type="NCBI Taxonomy" id="4577"/>
    <lineage>
        <taxon>Eukaryota</taxon>
        <taxon>Viridiplantae</taxon>
        <taxon>Streptophyta</taxon>
        <taxon>Embryophyta</taxon>
        <taxon>Tracheophyta</taxon>
        <taxon>Spermatophyta</taxon>
        <taxon>Magnoliopsida</taxon>
        <taxon>Liliopsida</taxon>
        <taxon>Poales</taxon>
        <taxon>Poaceae</taxon>
        <taxon>PACMAD clade</taxon>
        <taxon>Panicoideae</taxon>
        <taxon>Andropogonodae</taxon>
        <taxon>Andropogoneae</taxon>
        <taxon>Tripsacinae</taxon>
        <taxon>Zea</taxon>
    </lineage>
</organism>
<evidence type="ECO:0000313" key="3">
    <source>
        <dbReference type="Proteomes" id="UP000007305"/>
    </source>
</evidence>